<dbReference type="InterPro" id="IPR020603">
    <property type="entry name" value="MraZ_dom"/>
</dbReference>
<dbReference type="InterPro" id="IPR007159">
    <property type="entry name" value="SpoVT-AbrB_dom"/>
</dbReference>
<keyword evidence="4" id="KW-0805">Transcription regulation</keyword>
<dbReference type="InterPro" id="IPR035644">
    <property type="entry name" value="MraZ_C"/>
</dbReference>
<dbReference type="InterPro" id="IPR038619">
    <property type="entry name" value="MraZ_sf"/>
</dbReference>
<keyword evidence="10" id="KW-1185">Reference proteome</keyword>
<dbReference type="GO" id="GO:0003700">
    <property type="term" value="F:DNA-binding transcription factor activity"/>
    <property type="evidence" value="ECO:0007669"/>
    <property type="project" value="InterPro"/>
</dbReference>
<evidence type="ECO:0000259" key="8">
    <source>
        <dbReference type="PROSITE" id="PS51740"/>
    </source>
</evidence>
<keyword evidence="5 7" id="KW-0238">DNA-binding</keyword>
<evidence type="ECO:0000256" key="7">
    <source>
        <dbReference type="PROSITE-ProRule" id="PRU01076"/>
    </source>
</evidence>
<dbReference type="SUPFAM" id="SSF89447">
    <property type="entry name" value="AbrB/MazE/MraZ-like"/>
    <property type="match status" value="1"/>
</dbReference>
<evidence type="ECO:0000256" key="2">
    <source>
        <dbReference type="ARBA" id="ARBA00022490"/>
    </source>
</evidence>
<dbReference type="CDD" id="cd16321">
    <property type="entry name" value="MraZ_C"/>
    <property type="match status" value="1"/>
</dbReference>
<feature type="domain" description="SpoVT-AbrB" evidence="8">
    <location>
        <begin position="37"/>
        <end position="80"/>
    </location>
</feature>
<dbReference type="HAMAP" id="MF_01008">
    <property type="entry name" value="MraZ"/>
    <property type="match status" value="1"/>
</dbReference>
<keyword evidence="9" id="KW-0131">Cell cycle</keyword>
<name>A0A0P9DAS3_9CHLR</name>
<reference evidence="9 10" key="1">
    <citation type="submission" date="2015-09" db="EMBL/GenBank/DDBJ databases">
        <title>Draft genome sequence of Kouleothrix aurantiaca JCM 19913.</title>
        <authorList>
            <person name="Hemp J."/>
        </authorList>
    </citation>
    <scope>NUCLEOTIDE SEQUENCE [LARGE SCALE GENOMIC DNA]</scope>
    <source>
        <strain evidence="9 10">COM-B</strain>
    </source>
</reference>
<protein>
    <recommendedName>
        <fullName evidence="1">Transcriptional regulator MraZ</fullName>
    </recommendedName>
</protein>
<dbReference type="PANTHER" id="PTHR34701">
    <property type="entry name" value="TRANSCRIPTIONAL REGULATOR MRAZ"/>
    <property type="match status" value="1"/>
</dbReference>
<dbReference type="PATRIC" id="fig|186479.3.peg.8183"/>
<evidence type="ECO:0000313" key="10">
    <source>
        <dbReference type="Proteomes" id="UP000050509"/>
    </source>
</evidence>
<organism evidence="9 10">
    <name type="scientific">Kouleothrix aurantiaca</name>
    <dbReference type="NCBI Taxonomy" id="186479"/>
    <lineage>
        <taxon>Bacteria</taxon>
        <taxon>Bacillati</taxon>
        <taxon>Chloroflexota</taxon>
        <taxon>Chloroflexia</taxon>
        <taxon>Chloroflexales</taxon>
        <taxon>Roseiflexineae</taxon>
        <taxon>Roseiflexaceae</taxon>
        <taxon>Kouleothrix</taxon>
    </lineage>
</organism>
<dbReference type="AlphaFoldDB" id="A0A0P9DAS3"/>
<dbReference type="PROSITE" id="PS51740">
    <property type="entry name" value="SPOVT_ABRB"/>
    <property type="match status" value="1"/>
</dbReference>
<evidence type="ECO:0000256" key="4">
    <source>
        <dbReference type="ARBA" id="ARBA00023015"/>
    </source>
</evidence>
<keyword evidence="3" id="KW-0677">Repeat</keyword>
<evidence type="ECO:0000256" key="5">
    <source>
        <dbReference type="ARBA" id="ARBA00023125"/>
    </source>
</evidence>
<gene>
    <name evidence="9" type="ORF">SE17_13130</name>
</gene>
<dbReference type="GO" id="GO:2000143">
    <property type="term" value="P:negative regulation of DNA-templated transcription initiation"/>
    <property type="evidence" value="ECO:0007669"/>
    <property type="project" value="TreeGrafter"/>
</dbReference>
<dbReference type="GO" id="GO:0051301">
    <property type="term" value="P:cell division"/>
    <property type="evidence" value="ECO:0007669"/>
    <property type="project" value="UniProtKB-KW"/>
</dbReference>
<evidence type="ECO:0000256" key="1">
    <source>
        <dbReference type="ARBA" id="ARBA00013860"/>
    </source>
</evidence>
<proteinExistence type="inferred from homology"/>
<evidence type="ECO:0000256" key="6">
    <source>
        <dbReference type="ARBA" id="ARBA00023163"/>
    </source>
</evidence>
<dbReference type="Pfam" id="PF02381">
    <property type="entry name" value="MraZ"/>
    <property type="match status" value="1"/>
</dbReference>
<accession>A0A0P9DAS3</accession>
<comment type="caution">
    <text evidence="9">The sequence shown here is derived from an EMBL/GenBank/DDBJ whole genome shotgun (WGS) entry which is preliminary data.</text>
</comment>
<dbReference type="EMBL" id="LJCR01000416">
    <property type="protein sequence ID" value="KPV52836.1"/>
    <property type="molecule type" value="Genomic_DNA"/>
</dbReference>
<dbReference type="InterPro" id="IPR003444">
    <property type="entry name" value="MraZ"/>
</dbReference>
<dbReference type="InterPro" id="IPR037914">
    <property type="entry name" value="SpoVT-AbrB_sf"/>
</dbReference>
<keyword evidence="6" id="KW-0804">Transcription</keyword>
<evidence type="ECO:0000256" key="3">
    <source>
        <dbReference type="ARBA" id="ARBA00022737"/>
    </source>
</evidence>
<dbReference type="GO" id="GO:0000976">
    <property type="term" value="F:transcription cis-regulatory region binding"/>
    <property type="evidence" value="ECO:0007669"/>
    <property type="project" value="TreeGrafter"/>
</dbReference>
<dbReference type="PANTHER" id="PTHR34701:SF1">
    <property type="entry name" value="TRANSCRIPTIONAL REGULATOR MRAZ"/>
    <property type="match status" value="1"/>
</dbReference>
<dbReference type="Gene3D" id="3.40.1550.20">
    <property type="entry name" value="Transcriptional regulator MraZ domain"/>
    <property type="match status" value="1"/>
</dbReference>
<keyword evidence="2" id="KW-0963">Cytoplasm</keyword>
<dbReference type="Proteomes" id="UP000050509">
    <property type="component" value="Unassembled WGS sequence"/>
</dbReference>
<evidence type="ECO:0000313" key="9">
    <source>
        <dbReference type="EMBL" id="KPV52836.1"/>
    </source>
</evidence>
<feature type="non-terminal residue" evidence="9">
    <location>
        <position position="1"/>
    </location>
</feature>
<sequence>LMGFPRAAWEQLATRVNELSLGQAEARNLRRHLFSGAADLALDRQGRILLPQNLREYAGLGDQVIVAGLSTHFEIWAQERWGQVLDSLDTSATAIAEQLSALGI</sequence>
<keyword evidence="9" id="KW-0132">Cell division</keyword>